<protein>
    <submittedName>
        <fullName evidence="12">Energy transducer TonB</fullName>
    </submittedName>
</protein>
<evidence type="ECO:0000259" key="11">
    <source>
        <dbReference type="PROSITE" id="PS52015"/>
    </source>
</evidence>
<evidence type="ECO:0000256" key="6">
    <source>
        <dbReference type="ARBA" id="ARBA00022692"/>
    </source>
</evidence>
<name>A0A5S4VUV7_9BRAD</name>
<keyword evidence="6" id="KW-0812">Transmembrane</keyword>
<dbReference type="Proteomes" id="UP000324853">
    <property type="component" value="Unassembled WGS sequence"/>
</dbReference>
<keyword evidence="7" id="KW-0653">Protein transport</keyword>
<keyword evidence="4" id="KW-1003">Cell membrane</keyword>
<dbReference type="InterPro" id="IPR037682">
    <property type="entry name" value="TonB_C"/>
</dbReference>
<keyword evidence="9" id="KW-0472">Membrane</keyword>
<reference evidence="12 13" key="1">
    <citation type="submission" date="2019-08" db="EMBL/GenBank/DDBJ databases">
        <title>Bradyrhizobium hipponensis sp. nov., a rhizobium isolated from a Lupinus angustifolius root nodule in Tunisia.</title>
        <authorList>
            <person name="Off K."/>
            <person name="Rejili M."/>
            <person name="Mars M."/>
            <person name="Brachmann A."/>
            <person name="Marin M."/>
        </authorList>
    </citation>
    <scope>NUCLEOTIDE SEQUENCE [LARGE SCALE GENOMIC DNA]</scope>
    <source>
        <strain evidence="12 13">CTAW11</strain>
    </source>
</reference>
<dbReference type="InterPro" id="IPR051045">
    <property type="entry name" value="TonB-dependent_transducer"/>
</dbReference>
<dbReference type="AlphaFoldDB" id="A0A5S4VUV7"/>
<proteinExistence type="inferred from homology"/>
<dbReference type="GO" id="GO:0055085">
    <property type="term" value="P:transmembrane transport"/>
    <property type="evidence" value="ECO:0007669"/>
    <property type="project" value="InterPro"/>
</dbReference>
<evidence type="ECO:0000256" key="1">
    <source>
        <dbReference type="ARBA" id="ARBA00004383"/>
    </source>
</evidence>
<feature type="region of interest" description="Disordered" evidence="10">
    <location>
        <begin position="62"/>
        <end position="159"/>
    </location>
</feature>
<evidence type="ECO:0000256" key="5">
    <source>
        <dbReference type="ARBA" id="ARBA00022519"/>
    </source>
</evidence>
<keyword evidence="8" id="KW-1133">Transmembrane helix</keyword>
<organism evidence="12 13">
    <name type="scientific">Bradyrhizobium cytisi</name>
    <dbReference type="NCBI Taxonomy" id="515489"/>
    <lineage>
        <taxon>Bacteria</taxon>
        <taxon>Pseudomonadati</taxon>
        <taxon>Pseudomonadota</taxon>
        <taxon>Alphaproteobacteria</taxon>
        <taxon>Hyphomicrobiales</taxon>
        <taxon>Nitrobacteraceae</taxon>
        <taxon>Bradyrhizobium</taxon>
    </lineage>
</organism>
<dbReference type="GO" id="GO:0031992">
    <property type="term" value="F:energy transducer activity"/>
    <property type="evidence" value="ECO:0007669"/>
    <property type="project" value="TreeGrafter"/>
</dbReference>
<evidence type="ECO:0000256" key="8">
    <source>
        <dbReference type="ARBA" id="ARBA00022989"/>
    </source>
</evidence>
<dbReference type="PANTHER" id="PTHR33446:SF2">
    <property type="entry name" value="PROTEIN TONB"/>
    <property type="match status" value="1"/>
</dbReference>
<dbReference type="EMBL" id="VSSR01000108">
    <property type="protein sequence ID" value="TYL71437.1"/>
    <property type="molecule type" value="Genomic_DNA"/>
</dbReference>
<dbReference type="GO" id="GO:0015031">
    <property type="term" value="P:protein transport"/>
    <property type="evidence" value="ECO:0007669"/>
    <property type="project" value="UniProtKB-KW"/>
</dbReference>
<dbReference type="NCBIfam" id="TIGR01352">
    <property type="entry name" value="tonB_Cterm"/>
    <property type="match status" value="1"/>
</dbReference>
<evidence type="ECO:0000256" key="4">
    <source>
        <dbReference type="ARBA" id="ARBA00022475"/>
    </source>
</evidence>
<feature type="domain" description="TonB C-terminal" evidence="11">
    <location>
        <begin position="156"/>
        <end position="246"/>
    </location>
</feature>
<dbReference type="InterPro" id="IPR006260">
    <property type="entry name" value="TonB/TolA_C"/>
</dbReference>
<dbReference type="PROSITE" id="PS52015">
    <property type="entry name" value="TONB_CTD"/>
    <property type="match status" value="1"/>
</dbReference>
<evidence type="ECO:0000256" key="3">
    <source>
        <dbReference type="ARBA" id="ARBA00022448"/>
    </source>
</evidence>
<accession>A0A5S4VUV7</accession>
<comment type="subcellular location">
    <subcellularLocation>
        <location evidence="1">Cell inner membrane</location>
        <topology evidence="1">Single-pass membrane protein</topology>
        <orientation evidence="1">Periplasmic side</orientation>
    </subcellularLocation>
</comment>
<feature type="compositionally biased region" description="Low complexity" evidence="10">
    <location>
        <begin position="126"/>
        <end position="156"/>
    </location>
</feature>
<keyword evidence="5" id="KW-0997">Cell inner membrane</keyword>
<evidence type="ECO:0000313" key="12">
    <source>
        <dbReference type="EMBL" id="TYL71437.1"/>
    </source>
</evidence>
<dbReference type="SUPFAM" id="SSF74653">
    <property type="entry name" value="TolA/TonB C-terminal domain"/>
    <property type="match status" value="1"/>
</dbReference>
<evidence type="ECO:0000256" key="7">
    <source>
        <dbReference type="ARBA" id="ARBA00022927"/>
    </source>
</evidence>
<dbReference type="GO" id="GO:0098797">
    <property type="term" value="C:plasma membrane protein complex"/>
    <property type="evidence" value="ECO:0007669"/>
    <property type="project" value="TreeGrafter"/>
</dbReference>
<gene>
    <name evidence="12" type="ORF">FXB38_39965</name>
</gene>
<keyword evidence="13" id="KW-1185">Reference proteome</keyword>
<dbReference type="OrthoDB" id="8481221at2"/>
<sequence>MSIATADHFSSPQERSALPASFAAALLLEGLCFLAVVGWLTQRPAKIESSAPTMQISLVAAPADPPPMAAETPPVPEETPPVPEDPQVTPPPAEVPPPPAEVAPPEPAPLPPKAEAPVVRPKRAKPQPQVQRKPAARPAQQQATASAAPSAGAMSSFQGQMRRAVESALVYPASARASGQHGRARVTFAFLDGHVSGVSLAQTSGSSLLDQAALATVRSAHYPAPPPELSHQTLHLSVYVEFKAGQ</sequence>
<evidence type="ECO:0000256" key="10">
    <source>
        <dbReference type="SAM" id="MobiDB-lite"/>
    </source>
</evidence>
<dbReference type="PANTHER" id="PTHR33446">
    <property type="entry name" value="PROTEIN TONB-RELATED"/>
    <property type="match status" value="1"/>
</dbReference>
<evidence type="ECO:0000256" key="9">
    <source>
        <dbReference type="ARBA" id="ARBA00023136"/>
    </source>
</evidence>
<comment type="caution">
    <text evidence="12">The sequence shown here is derived from an EMBL/GenBank/DDBJ whole genome shotgun (WGS) entry which is preliminary data.</text>
</comment>
<comment type="similarity">
    <text evidence="2">Belongs to the TonB family.</text>
</comment>
<keyword evidence="3" id="KW-0813">Transport</keyword>
<evidence type="ECO:0000256" key="2">
    <source>
        <dbReference type="ARBA" id="ARBA00006555"/>
    </source>
</evidence>
<dbReference type="Gene3D" id="3.30.1150.10">
    <property type="match status" value="1"/>
</dbReference>
<evidence type="ECO:0000313" key="13">
    <source>
        <dbReference type="Proteomes" id="UP000324853"/>
    </source>
</evidence>
<feature type="compositionally biased region" description="Pro residues" evidence="10">
    <location>
        <begin position="63"/>
        <end position="114"/>
    </location>
</feature>
<dbReference type="Pfam" id="PF03544">
    <property type="entry name" value="TonB_C"/>
    <property type="match status" value="1"/>
</dbReference>